<gene>
    <name evidence="1" type="ORF">FHS34_006977</name>
</gene>
<comment type="caution">
    <text evidence="1">The sequence shown here is derived from an EMBL/GenBank/DDBJ whole genome shotgun (WGS) entry which is preliminary data.</text>
</comment>
<keyword evidence="2" id="KW-1185">Reference proteome</keyword>
<dbReference type="Proteomes" id="UP000585836">
    <property type="component" value="Unassembled WGS sequence"/>
</dbReference>
<reference evidence="1 2" key="1">
    <citation type="submission" date="2020-08" db="EMBL/GenBank/DDBJ databases">
        <title>Genomic Encyclopedia of Type Strains, Phase III (KMG-III): the genomes of soil and plant-associated and newly described type strains.</title>
        <authorList>
            <person name="Whitman W."/>
        </authorList>
    </citation>
    <scope>NUCLEOTIDE SEQUENCE [LARGE SCALE GENOMIC DNA]</scope>
    <source>
        <strain evidence="1 2">CECT 3313</strain>
    </source>
</reference>
<dbReference type="AlphaFoldDB" id="A0A7W9Q1N7"/>
<name>A0A7W9Q1N7_9ACTN</name>
<dbReference type="EMBL" id="JACHJK010000016">
    <property type="protein sequence ID" value="MBB5931468.1"/>
    <property type="molecule type" value="Genomic_DNA"/>
</dbReference>
<protein>
    <submittedName>
        <fullName evidence="1">Uncharacterized protein</fullName>
    </submittedName>
</protein>
<proteinExistence type="predicted"/>
<evidence type="ECO:0000313" key="2">
    <source>
        <dbReference type="Proteomes" id="UP000585836"/>
    </source>
</evidence>
<evidence type="ECO:0000313" key="1">
    <source>
        <dbReference type="EMBL" id="MBB5931468.1"/>
    </source>
</evidence>
<sequence>MNGDGFADRFGQPEHPRKAAFEEFLARQASLGAQ</sequence>
<organism evidence="1 2">
    <name type="scientific">Streptomyces echinatus</name>
    <dbReference type="NCBI Taxonomy" id="67293"/>
    <lineage>
        <taxon>Bacteria</taxon>
        <taxon>Bacillati</taxon>
        <taxon>Actinomycetota</taxon>
        <taxon>Actinomycetes</taxon>
        <taxon>Kitasatosporales</taxon>
        <taxon>Streptomycetaceae</taxon>
        <taxon>Streptomyces</taxon>
    </lineage>
</organism>
<accession>A0A7W9Q1N7</accession>